<dbReference type="PANTHER" id="PTHR14136">
    <property type="entry name" value="BTB_POZ DOMAIN-CONTAINING PROTEIN KCTD9"/>
    <property type="match status" value="1"/>
</dbReference>
<reference evidence="1 2" key="1">
    <citation type="submission" date="2011-11" db="EMBL/GenBank/DDBJ databases">
        <title>The Noncontiguous Finished sequence of Saccharomonospora cyanea NA-134.</title>
        <authorList>
            <consortium name="US DOE Joint Genome Institute"/>
            <person name="Lucas S."/>
            <person name="Han J."/>
            <person name="Lapidus A."/>
            <person name="Cheng J.-F."/>
            <person name="Goodwin L."/>
            <person name="Pitluck S."/>
            <person name="Peters L."/>
            <person name="Ovchinnikova G."/>
            <person name="Lu M."/>
            <person name="Detter J.C."/>
            <person name="Han C."/>
            <person name="Tapia R."/>
            <person name="Land M."/>
            <person name="Hauser L."/>
            <person name="Kyrpides N."/>
            <person name="Ivanova N."/>
            <person name="Pagani I."/>
            <person name="Brambilla E.-M."/>
            <person name="Klenk H.-P."/>
            <person name="Woyke T."/>
        </authorList>
    </citation>
    <scope>NUCLEOTIDE SEQUENCE [LARGE SCALE GENOMIC DNA]</scope>
    <source>
        <strain evidence="1 2">NA-134</strain>
    </source>
</reference>
<dbReference type="SUPFAM" id="SSF141571">
    <property type="entry name" value="Pentapeptide repeat-like"/>
    <property type="match status" value="1"/>
</dbReference>
<name>H5XGU5_9PSEU</name>
<evidence type="ECO:0000313" key="2">
    <source>
        <dbReference type="Proteomes" id="UP000002791"/>
    </source>
</evidence>
<dbReference type="OrthoDB" id="154708at2"/>
<accession>H5XGU5</accession>
<gene>
    <name evidence="1" type="ORF">SaccyDRAFT_3847</name>
</gene>
<protein>
    <submittedName>
        <fullName evidence="1">Putative low-complexity protein</fullName>
    </submittedName>
</protein>
<dbReference type="Proteomes" id="UP000002791">
    <property type="component" value="Chromosome"/>
</dbReference>
<organism evidence="1 2">
    <name type="scientific">Saccharomonospora cyanea NA-134</name>
    <dbReference type="NCBI Taxonomy" id="882082"/>
    <lineage>
        <taxon>Bacteria</taxon>
        <taxon>Bacillati</taxon>
        <taxon>Actinomycetota</taxon>
        <taxon>Actinomycetes</taxon>
        <taxon>Pseudonocardiales</taxon>
        <taxon>Pseudonocardiaceae</taxon>
        <taxon>Saccharomonospora</taxon>
    </lineage>
</organism>
<dbReference type="eggNOG" id="COG1357">
    <property type="taxonomic scope" value="Bacteria"/>
</dbReference>
<dbReference type="PANTHER" id="PTHR14136:SF17">
    <property type="entry name" value="BTB_POZ DOMAIN-CONTAINING PROTEIN KCTD9"/>
    <property type="match status" value="1"/>
</dbReference>
<keyword evidence="2" id="KW-1185">Reference proteome</keyword>
<dbReference type="Gene3D" id="2.160.20.80">
    <property type="entry name" value="E3 ubiquitin-protein ligase SopA"/>
    <property type="match status" value="1"/>
</dbReference>
<proteinExistence type="predicted"/>
<dbReference type="STRING" id="882082.SaccyDRAFT_3847"/>
<sequence>MEPASAPVRELRADCSRCAGLCCVALPFSASAGFPADKNAGDACRHLDRSFRCRVHTELRPKGFTGCTVFDCFGAGQRITQESFGGRNWRDEPGLAQRMFAAFAVARHLHEILWYLAEALELPLAARLGEEVRSEFDRVDALAGAEPEALAATDVGAVRQEIGPLLSRVSETVRAGVPGRTRDHRGADLAGRRMRRASLRGATFRGALLIATDLREADLREADFLGADLRDADLRGADLSGCFFLTQPQLNAARGDARTRLPHRLVRPAHW</sequence>
<dbReference type="Pfam" id="PF00805">
    <property type="entry name" value="Pentapeptide"/>
    <property type="match status" value="1"/>
</dbReference>
<dbReference type="InterPro" id="IPR051082">
    <property type="entry name" value="Pentapeptide-BTB/POZ_domain"/>
</dbReference>
<dbReference type="EMBL" id="CM001440">
    <property type="protein sequence ID" value="EHR62672.1"/>
    <property type="molecule type" value="Genomic_DNA"/>
</dbReference>
<dbReference type="HOGENOM" id="CLU_068870_0_0_11"/>
<dbReference type="AlphaFoldDB" id="H5XGU5"/>
<evidence type="ECO:0000313" key="1">
    <source>
        <dbReference type="EMBL" id="EHR62672.1"/>
    </source>
</evidence>
<dbReference type="RefSeq" id="WP_005458600.1">
    <property type="nucleotide sequence ID" value="NZ_CM001440.1"/>
</dbReference>
<dbReference type="InterPro" id="IPR001646">
    <property type="entry name" value="5peptide_repeat"/>
</dbReference>